<dbReference type="InterPro" id="IPR007816">
    <property type="entry name" value="ResB-like_domain"/>
</dbReference>
<feature type="transmembrane region" description="Helical" evidence="7">
    <location>
        <begin position="68"/>
        <end position="86"/>
    </location>
</feature>
<evidence type="ECO:0000256" key="5">
    <source>
        <dbReference type="ARBA" id="ARBA00023136"/>
    </source>
</evidence>
<evidence type="ECO:0000256" key="2">
    <source>
        <dbReference type="ARBA" id="ARBA00022692"/>
    </source>
</evidence>
<keyword evidence="3" id="KW-0201">Cytochrome c-type biogenesis</keyword>
<gene>
    <name evidence="9" type="ORF">M4V62_19400</name>
</gene>
<dbReference type="Pfam" id="PF05140">
    <property type="entry name" value="ResB"/>
    <property type="match status" value="1"/>
</dbReference>
<feature type="domain" description="ResB-like" evidence="8">
    <location>
        <begin position="66"/>
        <end position="552"/>
    </location>
</feature>
<keyword evidence="4 7" id="KW-1133">Transmembrane helix</keyword>
<feature type="region of interest" description="Disordered" evidence="6">
    <location>
        <begin position="553"/>
        <end position="598"/>
    </location>
</feature>
<sequence>MSKTEAPEEQSDLGAAGSQLSTAPVDRAMPGSFGGRRAPGVTGWLVWTGREITGWVRWMWRQLTSMRVALLLLLLLSLGAIPGSLIPQTSIDELKVADFKKAHTTLGPIYEKFQLFDVYSSVWFSAIYILLFISLIGCIVPRTWQFVGQLRGRPPGAPKRLDRLPAYTTWRTEAEPEQVHEAALTLLKGRRFRADLTSRQGGGASVAAEKGYLREAGNLFFHISLIVLLVAFAVGALFKSEGGKLIVQGDGFSNTLTQYDNFKSGNLFNTDDLAPFTFKLDSFESSFERKGPEKGTARTYRANVTYSEGIDGPEKKKAIEVNKPLEVDGSKVYLIGQGYAPTVTVRDGKGKVVSRQSTPLLPIDSNGTATGAIKILDGYRDKNGKKEQLGFNAFFVPTFAGSGQGNMFSQFPALDYPVLALSAYHGSLGVDSGLPQNVYQLDTSKMEKFKDSKGELLKKRMVPGETMKLPNGAGSITFEKDIKRWATFQISQQPGSMWALVGAICAIAGLAGSLFIQRRRVWVRAVRGADGVTVVEMAGLGRSESAKLPEELGDLAAHLHETAPSAPDPDHADHAGDTPDAAHADSTPDVVPAEGAEK</sequence>
<proteinExistence type="predicted"/>
<dbReference type="PANTHER" id="PTHR31566:SF0">
    <property type="entry name" value="CYTOCHROME C BIOGENESIS PROTEIN CCS1, CHLOROPLASTIC"/>
    <property type="match status" value="1"/>
</dbReference>
<protein>
    <submittedName>
        <fullName evidence="9">Cytochrome c biogenesis protein ResB</fullName>
    </submittedName>
</protein>
<name>A0ABY4PVV6_9ACTN</name>
<feature type="compositionally biased region" description="Basic and acidic residues" evidence="6">
    <location>
        <begin position="568"/>
        <end position="583"/>
    </location>
</feature>
<keyword evidence="10" id="KW-1185">Reference proteome</keyword>
<dbReference type="RefSeq" id="WP_249588512.1">
    <property type="nucleotide sequence ID" value="NZ_BAAAQL010000064.1"/>
</dbReference>
<evidence type="ECO:0000259" key="8">
    <source>
        <dbReference type="Pfam" id="PF05140"/>
    </source>
</evidence>
<evidence type="ECO:0000256" key="7">
    <source>
        <dbReference type="SAM" id="Phobius"/>
    </source>
</evidence>
<keyword evidence="5 7" id="KW-0472">Membrane</keyword>
<feature type="transmembrane region" description="Helical" evidence="7">
    <location>
        <begin position="497"/>
        <end position="516"/>
    </location>
</feature>
<evidence type="ECO:0000256" key="4">
    <source>
        <dbReference type="ARBA" id="ARBA00022989"/>
    </source>
</evidence>
<evidence type="ECO:0000313" key="10">
    <source>
        <dbReference type="Proteomes" id="UP000829992"/>
    </source>
</evidence>
<evidence type="ECO:0000313" key="9">
    <source>
        <dbReference type="EMBL" id="UQT57093.1"/>
    </source>
</evidence>
<evidence type="ECO:0000256" key="1">
    <source>
        <dbReference type="ARBA" id="ARBA00004141"/>
    </source>
</evidence>
<dbReference type="InterPro" id="IPR023494">
    <property type="entry name" value="Cyt_c_bgen_Ccs1/CcsB/ResB"/>
</dbReference>
<feature type="transmembrane region" description="Helical" evidence="7">
    <location>
        <begin position="122"/>
        <end position="144"/>
    </location>
</feature>
<dbReference type="PANTHER" id="PTHR31566">
    <property type="entry name" value="CYTOCHROME C BIOGENESIS PROTEIN CCS1, CHLOROPLASTIC"/>
    <property type="match status" value="1"/>
</dbReference>
<organism evidence="9 10">
    <name type="scientific">Streptomyces durmitorensis</name>
    <dbReference type="NCBI Taxonomy" id="319947"/>
    <lineage>
        <taxon>Bacteria</taxon>
        <taxon>Bacillati</taxon>
        <taxon>Actinomycetota</taxon>
        <taxon>Actinomycetes</taxon>
        <taxon>Kitasatosporales</taxon>
        <taxon>Streptomycetaceae</taxon>
        <taxon>Streptomyces</taxon>
    </lineage>
</organism>
<evidence type="ECO:0000256" key="3">
    <source>
        <dbReference type="ARBA" id="ARBA00022748"/>
    </source>
</evidence>
<comment type="subcellular location">
    <subcellularLocation>
        <location evidence="1">Membrane</location>
        <topology evidence="1">Multi-pass membrane protein</topology>
    </subcellularLocation>
</comment>
<keyword evidence="2 7" id="KW-0812">Transmembrane</keyword>
<evidence type="ECO:0000256" key="6">
    <source>
        <dbReference type="SAM" id="MobiDB-lite"/>
    </source>
</evidence>
<feature type="transmembrane region" description="Helical" evidence="7">
    <location>
        <begin position="219"/>
        <end position="238"/>
    </location>
</feature>
<dbReference type="EMBL" id="CP097289">
    <property type="protein sequence ID" value="UQT57093.1"/>
    <property type="molecule type" value="Genomic_DNA"/>
</dbReference>
<accession>A0ABY4PVV6</accession>
<reference evidence="9 10" key="1">
    <citation type="submission" date="2022-05" db="EMBL/GenBank/DDBJ databases">
        <authorList>
            <person name="Zhou X."/>
            <person name="Li K."/>
            <person name="Man Y."/>
        </authorList>
    </citation>
    <scope>NUCLEOTIDE SEQUENCE [LARGE SCALE GENOMIC DNA]</scope>
    <source>
        <strain evidence="9 10">MS405</strain>
    </source>
</reference>
<dbReference type="Proteomes" id="UP000829992">
    <property type="component" value="Chromosome"/>
</dbReference>